<keyword evidence="3" id="KW-1185">Reference proteome</keyword>
<evidence type="ECO:0000313" key="2">
    <source>
        <dbReference type="EMBL" id="KDR72154.1"/>
    </source>
</evidence>
<keyword evidence="1" id="KW-0472">Membrane</keyword>
<evidence type="ECO:0000313" key="3">
    <source>
        <dbReference type="Proteomes" id="UP000027222"/>
    </source>
</evidence>
<dbReference type="EMBL" id="KL142390">
    <property type="protein sequence ID" value="KDR72154.1"/>
    <property type="molecule type" value="Genomic_DNA"/>
</dbReference>
<proteinExistence type="predicted"/>
<dbReference type="AlphaFoldDB" id="A0A067SWT3"/>
<protein>
    <submittedName>
        <fullName evidence="2">Uncharacterized protein</fullName>
    </submittedName>
</protein>
<sequence length="121" mass="13860">MKQGYEHRRRPFVTTFVLLPPPLVVSLLVFHVTCGPRYTGEDDFDGTGGTRTEGGGFFSHSTFECTFTFVGVWCWGLRECEHAVTTAECVFTLDCSRRRRRYRTHHALAQLHPCFSSGRLR</sequence>
<organism evidence="2 3">
    <name type="scientific">Galerina marginata (strain CBS 339.88)</name>
    <dbReference type="NCBI Taxonomy" id="685588"/>
    <lineage>
        <taxon>Eukaryota</taxon>
        <taxon>Fungi</taxon>
        <taxon>Dikarya</taxon>
        <taxon>Basidiomycota</taxon>
        <taxon>Agaricomycotina</taxon>
        <taxon>Agaricomycetes</taxon>
        <taxon>Agaricomycetidae</taxon>
        <taxon>Agaricales</taxon>
        <taxon>Agaricineae</taxon>
        <taxon>Strophariaceae</taxon>
        <taxon>Galerina</taxon>
    </lineage>
</organism>
<evidence type="ECO:0000256" key="1">
    <source>
        <dbReference type="SAM" id="Phobius"/>
    </source>
</evidence>
<keyword evidence="1" id="KW-1133">Transmembrane helix</keyword>
<accession>A0A067SWT3</accession>
<gene>
    <name evidence="2" type="ORF">GALMADRAFT_253378</name>
</gene>
<keyword evidence="1" id="KW-0812">Transmembrane</keyword>
<dbReference type="HOGENOM" id="CLU_2038247_0_0_1"/>
<name>A0A067SWT3_GALM3</name>
<feature type="transmembrane region" description="Helical" evidence="1">
    <location>
        <begin position="12"/>
        <end position="32"/>
    </location>
</feature>
<dbReference type="Proteomes" id="UP000027222">
    <property type="component" value="Unassembled WGS sequence"/>
</dbReference>
<reference evidence="3" key="1">
    <citation type="journal article" date="2014" name="Proc. Natl. Acad. Sci. U.S.A.">
        <title>Extensive sampling of basidiomycete genomes demonstrates inadequacy of the white-rot/brown-rot paradigm for wood decay fungi.</title>
        <authorList>
            <person name="Riley R."/>
            <person name="Salamov A.A."/>
            <person name="Brown D.W."/>
            <person name="Nagy L.G."/>
            <person name="Floudas D."/>
            <person name="Held B.W."/>
            <person name="Levasseur A."/>
            <person name="Lombard V."/>
            <person name="Morin E."/>
            <person name="Otillar R."/>
            <person name="Lindquist E.A."/>
            <person name="Sun H."/>
            <person name="LaButti K.M."/>
            <person name="Schmutz J."/>
            <person name="Jabbour D."/>
            <person name="Luo H."/>
            <person name="Baker S.E."/>
            <person name="Pisabarro A.G."/>
            <person name="Walton J.D."/>
            <person name="Blanchette R.A."/>
            <person name="Henrissat B."/>
            <person name="Martin F."/>
            <person name="Cullen D."/>
            <person name="Hibbett D.S."/>
            <person name="Grigoriev I.V."/>
        </authorList>
    </citation>
    <scope>NUCLEOTIDE SEQUENCE [LARGE SCALE GENOMIC DNA]</scope>
    <source>
        <strain evidence="3">CBS 339.88</strain>
    </source>
</reference>